<reference evidence="1" key="1">
    <citation type="journal article" date="2023" name="Insect Mol. Biol.">
        <title>Genome sequencing provides insights into the evolution of gene families encoding plant cell wall-degrading enzymes in longhorned beetles.</title>
        <authorList>
            <person name="Shin N.R."/>
            <person name="Okamura Y."/>
            <person name="Kirsch R."/>
            <person name="Pauchet Y."/>
        </authorList>
    </citation>
    <scope>NUCLEOTIDE SEQUENCE</scope>
    <source>
        <strain evidence="1">RBIC_L_NR</strain>
    </source>
</reference>
<protein>
    <submittedName>
        <fullName evidence="1">Uncharacterized protein</fullName>
    </submittedName>
</protein>
<evidence type="ECO:0000313" key="2">
    <source>
        <dbReference type="Proteomes" id="UP001162156"/>
    </source>
</evidence>
<sequence length="205" mass="24153">MPPFRLELPDRKSLDNRSKTTLYFKRTYNKGVKVAGWEKYQECQPIDTDPYCPTAYNTHYSHYNQLGGDDKKLDYSTSTKDMLEQLFTRRHDLEINPKKDLVNLYSKIDNTHLADNTRNKACSAAFSEEYITTMQHSYQPPYPFELERLSMPETPYFLNRHLTNTGICKFLDDDFVLQTKRLQKYKSHKCISYNPYTGHFTDGSL</sequence>
<proteinExistence type="predicted"/>
<dbReference type="AlphaFoldDB" id="A0AAV8X5M8"/>
<name>A0AAV8X5M8_9CUCU</name>
<evidence type="ECO:0000313" key="1">
    <source>
        <dbReference type="EMBL" id="KAJ8933718.1"/>
    </source>
</evidence>
<dbReference type="Proteomes" id="UP001162156">
    <property type="component" value="Unassembled WGS sequence"/>
</dbReference>
<accession>A0AAV8X5M8</accession>
<comment type="caution">
    <text evidence="1">The sequence shown here is derived from an EMBL/GenBank/DDBJ whole genome shotgun (WGS) entry which is preliminary data.</text>
</comment>
<dbReference type="EMBL" id="JANEYF010003819">
    <property type="protein sequence ID" value="KAJ8933718.1"/>
    <property type="molecule type" value="Genomic_DNA"/>
</dbReference>
<organism evidence="1 2">
    <name type="scientific">Rhamnusium bicolor</name>
    <dbReference type="NCBI Taxonomy" id="1586634"/>
    <lineage>
        <taxon>Eukaryota</taxon>
        <taxon>Metazoa</taxon>
        <taxon>Ecdysozoa</taxon>
        <taxon>Arthropoda</taxon>
        <taxon>Hexapoda</taxon>
        <taxon>Insecta</taxon>
        <taxon>Pterygota</taxon>
        <taxon>Neoptera</taxon>
        <taxon>Endopterygota</taxon>
        <taxon>Coleoptera</taxon>
        <taxon>Polyphaga</taxon>
        <taxon>Cucujiformia</taxon>
        <taxon>Chrysomeloidea</taxon>
        <taxon>Cerambycidae</taxon>
        <taxon>Lepturinae</taxon>
        <taxon>Rhagiini</taxon>
        <taxon>Rhamnusium</taxon>
    </lineage>
</organism>
<dbReference type="InterPro" id="IPR027905">
    <property type="entry name" value="CFAP95"/>
</dbReference>
<dbReference type="Pfam" id="PF15139">
    <property type="entry name" value="CFAP95"/>
    <property type="match status" value="1"/>
</dbReference>
<gene>
    <name evidence="1" type="ORF">NQ314_013848</name>
</gene>
<keyword evidence="2" id="KW-1185">Reference proteome</keyword>